<comment type="similarity">
    <text evidence="1">Belongs to the NAD(P)-dependent epimerase/dehydratase family.</text>
</comment>
<dbReference type="Proteomes" id="UP000663881">
    <property type="component" value="Unassembled WGS sequence"/>
</dbReference>
<sequence length="348" mass="39220">MSSDTESPKRKIVITGGAGFIGSQLGSELHRRGHEVILLDNMSFGHLDNLIVDGKTFGQLVVKDIRDPDLKTVFTGAHTVFHFAGVAALPVCQSEPQYAYDVNVSGTANVLEAARLSGVSRVIFSSTSAVYENNTHEVDTYKETDSIQPDLIYSMTKAASEDVCKAYSKNYNMDIIICRFFNVYGPHQDFRRKSPPFTSYVARELALDRQPTLFNQTDAKRDYIYSSDLISLMLKMWASTDTFHAEIFNISTGIGWSVPELYSKLCTIADKNISANYKDPTLFWDKYKTLTDAPYSLDPNRITKEVHKNCVGDATKARKTFNWEPQVTIDRGLFEVYKYTQDHSNCID</sequence>
<dbReference type="AlphaFoldDB" id="A0A813YVS9"/>
<dbReference type="OrthoDB" id="16464at2759"/>
<evidence type="ECO:0000259" key="2">
    <source>
        <dbReference type="Pfam" id="PF01370"/>
    </source>
</evidence>
<dbReference type="EMBL" id="CAJOAY010000047">
    <property type="protein sequence ID" value="CAF3507316.1"/>
    <property type="molecule type" value="Genomic_DNA"/>
</dbReference>
<evidence type="ECO:0000313" key="3">
    <source>
        <dbReference type="EMBL" id="CAF0890263.1"/>
    </source>
</evidence>
<name>A0A813YVS9_9BILA</name>
<dbReference type="SUPFAM" id="SSF51735">
    <property type="entry name" value="NAD(P)-binding Rossmann-fold domains"/>
    <property type="match status" value="1"/>
</dbReference>
<proteinExistence type="inferred from homology"/>
<organism evidence="3 5">
    <name type="scientific">Adineta steineri</name>
    <dbReference type="NCBI Taxonomy" id="433720"/>
    <lineage>
        <taxon>Eukaryota</taxon>
        <taxon>Metazoa</taxon>
        <taxon>Spiralia</taxon>
        <taxon>Gnathifera</taxon>
        <taxon>Rotifera</taxon>
        <taxon>Eurotatoria</taxon>
        <taxon>Bdelloidea</taxon>
        <taxon>Adinetida</taxon>
        <taxon>Adinetidae</taxon>
        <taxon>Adineta</taxon>
    </lineage>
</organism>
<dbReference type="InterPro" id="IPR001509">
    <property type="entry name" value="Epimerase_deHydtase"/>
</dbReference>
<reference evidence="3" key="1">
    <citation type="submission" date="2021-02" db="EMBL/GenBank/DDBJ databases">
        <authorList>
            <person name="Nowell W R."/>
        </authorList>
    </citation>
    <scope>NUCLEOTIDE SEQUENCE</scope>
</reference>
<comment type="caution">
    <text evidence="3">The sequence shown here is derived from an EMBL/GenBank/DDBJ whole genome shotgun (WGS) entry which is preliminary data.</text>
</comment>
<dbReference type="PANTHER" id="PTHR43000">
    <property type="entry name" value="DTDP-D-GLUCOSE 4,6-DEHYDRATASE-RELATED"/>
    <property type="match status" value="1"/>
</dbReference>
<evidence type="ECO:0000256" key="1">
    <source>
        <dbReference type="ARBA" id="ARBA00007637"/>
    </source>
</evidence>
<evidence type="ECO:0000313" key="5">
    <source>
        <dbReference type="Proteomes" id="UP000663891"/>
    </source>
</evidence>
<evidence type="ECO:0000313" key="4">
    <source>
        <dbReference type="EMBL" id="CAF3507316.1"/>
    </source>
</evidence>
<gene>
    <name evidence="4" type="ORF">OKA104_LOCUS1839</name>
    <name evidence="3" type="ORF">VCS650_LOCUS8736</name>
</gene>
<dbReference type="EMBL" id="CAJNON010000059">
    <property type="protein sequence ID" value="CAF0890263.1"/>
    <property type="molecule type" value="Genomic_DNA"/>
</dbReference>
<feature type="domain" description="NAD-dependent epimerase/dehydratase" evidence="2">
    <location>
        <begin position="12"/>
        <end position="250"/>
    </location>
</feature>
<dbReference type="Pfam" id="PF01370">
    <property type="entry name" value="Epimerase"/>
    <property type="match status" value="1"/>
</dbReference>
<dbReference type="Proteomes" id="UP000663891">
    <property type="component" value="Unassembled WGS sequence"/>
</dbReference>
<dbReference type="Gene3D" id="3.40.50.720">
    <property type="entry name" value="NAD(P)-binding Rossmann-like Domain"/>
    <property type="match status" value="1"/>
</dbReference>
<protein>
    <recommendedName>
        <fullName evidence="2">NAD-dependent epimerase/dehydratase domain-containing protein</fullName>
    </recommendedName>
</protein>
<accession>A0A813YVS9</accession>
<dbReference type="InterPro" id="IPR036291">
    <property type="entry name" value="NAD(P)-bd_dom_sf"/>
</dbReference>